<reference evidence="2" key="1">
    <citation type="journal article" date="2014" name="Int. J. Syst. Evol. Microbiol.">
        <title>Complete genome sequence of Corynebacterium casei LMG S-19264T (=DSM 44701T), isolated from a smear-ripened cheese.</title>
        <authorList>
            <consortium name="US DOE Joint Genome Institute (JGI-PGF)"/>
            <person name="Walter F."/>
            <person name="Albersmeier A."/>
            <person name="Kalinowski J."/>
            <person name="Ruckert C."/>
        </authorList>
    </citation>
    <scope>NUCLEOTIDE SEQUENCE</scope>
    <source>
        <strain evidence="2">CGMCC 1.15762</strain>
    </source>
</reference>
<dbReference type="Proteomes" id="UP000617145">
    <property type="component" value="Unassembled WGS sequence"/>
</dbReference>
<keyword evidence="1" id="KW-0472">Membrane</keyword>
<reference evidence="2" key="2">
    <citation type="submission" date="2020-09" db="EMBL/GenBank/DDBJ databases">
        <authorList>
            <person name="Sun Q."/>
            <person name="Zhou Y."/>
        </authorList>
    </citation>
    <scope>NUCLEOTIDE SEQUENCE</scope>
    <source>
        <strain evidence="2">CGMCC 1.15762</strain>
    </source>
</reference>
<dbReference type="AlphaFoldDB" id="A0A8J3EH17"/>
<proteinExistence type="predicted"/>
<organism evidence="2 3">
    <name type="scientific">Salipiger pallidus</name>
    <dbReference type="NCBI Taxonomy" id="1775170"/>
    <lineage>
        <taxon>Bacteria</taxon>
        <taxon>Pseudomonadati</taxon>
        <taxon>Pseudomonadota</taxon>
        <taxon>Alphaproteobacteria</taxon>
        <taxon>Rhodobacterales</taxon>
        <taxon>Roseobacteraceae</taxon>
        <taxon>Salipiger</taxon>
    </lineage>
</organism>
<dbReference type="EMBL" id="BMJV01000005">
    <property type="protein sequence ID" value="GGG75484.1"/>
    <property type="molecule type" value="Genomic_DNA"/>
</dbReference>
<keyword evidence="1" id="KW-1133">Transmembrane helix</keyword>
<sequence length="80" mass="8928">MHWYTINVREGRKIEHRVRGWKGNERYKGVMSMHVRMYFDVALFVVMLVTGIAITFAAALGPAAQEAGQPELAAVLPGRG</sequence>
<keyword evidence="3" id="KW-1185">Reference proteome</keyword>
<evidence type="ECO:0000256" key="1">
    <source>
        <dbReference type="SAM" id="Phobius"/>
    </source>
</evidence>
<gene>
    <name evidence="2" type="ORF">GCM10011415_25060</name>
</gene>
<evidence type="ECO:0000313" key="3">
    <source>
        <dbReference type="Proteomes" id="UP000617145"/>
    </source>
</evidence>
<feature type="transmembrane region" description="Helical" evidence="1">
    <location>
        <begin position="37"/>
        <end position="60"/>
    </location>
</feature>
<name>A0A8J3EH17_9RHOB</name>
<keyword evidence="1" id="KW-0812">Transmembrane</keyword>
<evidence type="ECO:0000313" key="2">
    <source>
        <dbReference type="EMBL" id="GGG75484.1"/>
    </source>
</evidence>
<protein>
    <submittedName>
        <fullName evidence="2">Uncharacterized protein</fullName>
    </submittedName>
</protein>
<comment type="caution">
    <text evidence="2">The sequence shown here is derived from an EMBL/GenBank/DDBJ whole genome shotgun (WGS) entry which is preliminary data.</text>
</comment>
<accession>A0A8J3EH17</accession>